<accession>A0A402A0W7</accession>
<dbReference type="Proteomes" id="UP000287352">
    <property type="component" value="Unassembled WGS sequence"/>
</dbReference>
<keyword evidence="2" id="KW-1185">Reference proteome</keyword>
<dbReference type="RefSeq" id="WP_126580374.1">
    <property type="nucleotide sequence ID" value="NZ_BIFR01000001.1"/>
</dbReference>
<gene>
    <name evidence="1" type="ORF">KTT_26460</name>
</gene>
<dbReference type="AlphaFoldDB" id="A0A402A0W7"/>
<evidence type="ECO:0000313" key="2">
    <source>
        <dbReference type="Proteomes" id="UP000287352"/>
    </source>
</evidence>
<dbReference type="Pfam" id="PF19372">
    <property type="entry name" value="DUF5947"/>
    <property type="match status" value="1"/>
</dbReference>
<sequence length="223" mass="25330">MDSDLTNSYEYARASVSALRRFTQKRRPASAILEHCELCNSPLPPTHHHLMQLSNHEVLCTCTPCSLLFHPQGAGGEKYRLIPDRYLALVHFHITDEQWNDLQLPVQLAYLYRDSLAERMMAFYPSPAGAMEALLGLEQWAHLVEQNPILATLESDVEALLLNRVHGRTDYSIVPLDTCYQLVGLMRIHWRGLSGGSTVWAEIDAFFDRLHKKCELQSAESAI</sequence>
<comment type="caution">
    <text evidence="1">The sequence shown here is derived from an EMBL/GenBank/DDBJ whole genome shotgun (WGS) entry which is preliminary data.</text>
</comment>
<evidence type="ECO:0000313" key="1">
    <source>
        <dbReference type="EMBL" id="GCE12787.1"/>
    </source>
</evidence>
<protein>
    <submittedName>
        <fullName evidence="1">Uncharacterized protein</fullName>
    </submittedName>
</protein>
<dbReference type="OrthoDB" id="152349at2"/>
<dbReference type="InterPro" id="IPR045991">
    <property type="entry name" value="DUF5947"/>
</dbReference>
<reference evidence="2" key="1">
    <citation type="submission" date="2018-12" db="EMBL/GenBank/DDBJ databases">
        <title>Tengunoibacter tsumagoiensis gen. nov., sp. nov., Dictyobacter kobayashii sp. nov., D. alpinus sp. nov., and D. joshuensis sp. nov. and description of Dictyobacteraceae fam. nov. within the order Ktedonobacterales isolated from Tengu-no-mugimeshi.</title>
        <authorList>
            <person name="Wang C.M."/>
            <person name="Zheng Y."/>
            <person name="Sakai Y."/>
            <person name="Toyoda A."/>
            <person name="Minakuchi Y."/>
            <person name="Abe K."/>
            <person name="Yokota A."/>
            <person name="Yabe S."/>
        </authorList>
    </citation>
    <scope>NUCLEOTIDE SEQUENCE [LARGE SCALE GENOMIC DNA]</scope>
    <source>
        <strain evidence="2">Uno3</strain>
    </source>
</reference>
<proteinExistence type="predicted"/>
<dbReference type="EMBL" id="BIFR01000001">
    <property type="protein sequence ID" value="GCE12787.1"/>
    <property type="molecule type" value="Genomic_DNA"/>
</dbReference>
<organism evidence="1 2">
    <name type="scientific">Tengunoibacter tsumagoiensis</name>
    <dbReference type="NCBI Taxonomy" id="2014871"/>
    <lineage>
        <taxon>Bacteria</taxon>
        <taxon>Bacillati</taxon>
        <taxon>Chloroflexota</taxon>
        <taxon>Ktedonobacteria</taxon>
        <taxon>Ktedonobacterales</taxon>
        <taxon>Dictyobacteraceae</taxon>
        <taxon>Tengunoibacter</taxon>
    </lineage>
</organism>
<name>A0A402A0W7_9CHLR</name>